<proteinExistence type="inferred from homology"/>
<comment type="pathway">
    <text evidence="1">Metabolic intermediate metabolism; (S)-3-hydroxy-3-methylglutaryl-CoA degradation; acetoacetate from (S)-3-hydroxy-3-methylglutaryl-CoA: step 1/1.</text>
</comment>
<dbReference type="EMBL" id="JAUKUA010000002">
    <property type="protein sequence ID" value="KAK0725458.1"/>
    <property type="molecule type" value="Genomic_DNA"/>
</dbReference>
<evidence type="ECO:0000259" key="7">
    <source>
        <dbReference type="Pfam" id="PF00682"/>
    </source>
</evidence>
<accession>A0AA40B0M7</accession>
<keyword evidence="5" id="KW-0456">Lyase</keyword>
<evidence type="ECO:0000313" key="9">
    <source>
        <dbReference type="Proteomes" id="UP001172102"/>
    </source>
</evidence>
<organism evidence="8 9">
    <name type="scientific">Lasiosphaeris hirsuta</name>
    <dbReference type="NCBI Taxonomy" id="260670"/>
    <lineage>
        <taxon>Eukaryota</taxon>
        <taxon>Fungi</taxon>
        <taxon>Dikarya</taxon>
        <taxon>Ascomycota</taxon>
        <taxon>Pezizomycotina</taxon>
        <taxon>Sordariomycetes</taxon>
        <taxon>Sordariomycetidae</taxon>
        <taxon>Sordariales</taxon>
        <taxon>Lasiosphaeriaceae</taxon>
        <taxon>Lasiosphaeris</taxon>
    </lineage>
</organism>
<keyword evidence="4" id="KW-0479">Metal-binding</keyword>
<evidence type="ECO:0000256" key="3">
    <source>
        <dbReference type="ARBA" id="ARBA00012910"/>
    </source>
</evidence>
<dbReference type="PANTHER" id="PTHR42738:SF7">
    <property type="entry name" value="HYDROXYMETHYLGLUTARYL-COA LYASE"/>
    <property type="match status" value="1"/>
</dbReference>
<dbReference type="InterPro" id="IPR043594">
    <property type="entry name" value="HMGL"/>
</dbReference>
<dbReference type="GO" id="GO:0046951">
    <property type="term" value="P:ketone body biosynthetic process"/>
    <property type="evidence" value="ECO:0007669"/>
    <property type="project" value="TreeGrafter"/>
</dbReference>
<reference evidence="8" key="1">
    <citation type="submission" date="2023-06" db="EMBL/GenBank/DDBJ databases">
        <title>Genome-scale phylogeny and comparative genomics of the fungal order Sordariales.</title>
        <authorList>
            <consortium name="Lawrence Berkeley National Laboratory"/>
            <person name="Hensen N."/>
            <person name="Bonometti L."/>
            <person name="Westerberg I."/>
            <person name="Brannstrom I.O."/>
            <person name="Guillou S."/>
            <person name="Cros-Aarteil S."/>
            <person name="Calhoun S."/>
            <person name="Haridas S."/>
            <person name="Kuo A."/>
            <person name="Mondo S."/>
            <person name="Pangilinan J."/>
            <person name="Riley R."/>
            <person name="Labutti K."/>
            <person name="Andreopoulos B."/>
            <person name="Lipzen A."/>
            <person name="Chen C."/>
            <person name="Yanf M."/>
            <person name="Daum C."/>
            <person name="Ng V."/>
            <person name="Clum A."/>
            <person name="Steindorff A."/>
            <person name="Ohm R."/>
            <person name="Martin F."/>
            <person name="Silar P."/>
            <person name="Natvig D."/>
            <person name="Lalanne C."/>
            <person name="Gautier V."/>
            <person name="Ament-Velasquez S.L."/>
            <person name="Kruys A."/>
            <person name="Hutchinson M.I."/>
            <person name="Powell A.J."/>
            <person name="Barry K."/>
            <person name="Miller A.N."/>
            <person name="Grigoriev I.V."/>
            <person name="Debuchy R."/>
            <person name="Gladieux P."/>
            <person name="Thoren M.H."/>
            <person name="Johannesson H."/>
        </authorList>
    </citation>
    <scope>NUCLEOTIDE SEQUENCE</scope>
    <source>
        <strain evidence="8">SMH4607-1</strain>
    </source>
</reference>
<dbReference type="Proteomes" id="UP001172102">
    <property type="component" value="Unassembled WGS sequence"/>
</dbReference>
<comment type="similarity">
    <text evidence="2">Belongs to the HMG-CoA lyase family.</text>
</comment>
<evidence type="ECO:0000256" key="5">
    <source>
        <dbReference type="ARBA" id="ARBA00023239"/>
    </source>
</evidence>
<evidence type="ECO:0000256" key="1">
    <source>
        <dbReference type="ARBA" id="ARBA00005143"/>
    </source>
</evidence>
<feature type="domain" description="Pyruvate carboxyltransferase" evidence="7">
    <location>
        <begin position="38"/>
        <end position="174"/>
    </location>
</feature>
<keyword evidence="9" id="KW-1185">Reference proteome</keyword>
<sequence>MPFAAYVGPRDGLQNEKKNIPLATKIELIERLAKPALEIAVFAAVTESFSHRNLNYSIADSLTRFTLTRFSAVIAAAKDADLRVRAYISVVLGCPFEGPAVDPYQVAALATELLGMGADSISLGGTTGMGIAPRTAEPLTCLRNAGVWVNEDVVMHFHDTYGQALVNTAEASKSAAATPKRAKKPYVKEEFLATVLRNAKKRLPAEELQRKCGHDKNKETGTCEFNELYDDSDDECFGR</sequence>
<dbReference type="GO" id="GO:0004419">
    <property type="term" value="F:hydroxymethylglutaryl-CoA lyase activity"/>
    <property type="evidence" value="ECO:0007669"/>
    <property type="project" value="UniProtKB-EC"/>
</dbReference>
<evidence type="ECO:0000256" key="2">
    <source>
        <dbReference type="ARBA" id="ARBA00009405"/>
    </source>
</evidence>
<dbReference type="InterPro" id="IPR013785">
    <property type="entry name" value="Aldolase_TIM"/>
</dbReference>
<comment type="caution">
    <text evidence="8">The sequence shown here is derived from an EMBL/GenBank/DDBJ whole genome shotgun (WGS) entry which is preliminary data.</text>
</comment>
<dbReference type="InterPro" id="IPR000891">
    <property type="entry name" value="PYR_CT"/>
</dbReference>
<gene>
    <name evidence="8" type="ORF">B0H67DRAFT_680824</name>
</gene>
<dbReference type="Gene3D" id="3.20.20.70">
    <property type="entry name" value="Aldolase class I"/>
    <property type="match status" value="1"/>
</dbReference>
<dbReference type="PANTHER" id="PTHR42738">
    <property type="entry name" value="HYDROXYMETHYLGLUTARYL-COA LYASE"/>
    <property type="match status" value="1"/>
</dbReference>
<dbReference type="AlphaFoldDB" id="A0AA40B0M7"/>
<comment type="catalytic activity">
    <reaction evidence="6">
        <text>(3S)-3-hydroxy-3-methylglutaryl-CoA = acetoacetate + acetyl-CoA</text>
        <dbReference type="Rhea" id="RHEA:24404"/>
        <dbReference type="ChEBI" id="CHEBI:13705"/>
        <dbReference type="ChEBI" id="CHEBI:43074"/>
        <dbReference type="ChEBI" id="CHEBI:57288"/>
        <dbReference type="EC" id="4.1.3.4"/>
    </reaction>
</comment>
<dbReference type="SUPFAM" id="SSF51569">
    <property type="entry name" value="Aldolase"/>
    <property type="match status" value="1"/>
</dbReference>
<name>A0AA40B0M7_9PEZI</name>
<dbReference type="GO" id="GO:0006552">
    <property type="term" value="P:L-leucine catabolic process"/>
    <property type="evidence" value="ECO:0007669"/>
    <property type="project" value="TreeGrafter"/>
</dbReference>
<evidence type="ECO:0000256" key="6">
    <source>
        <dbReference type="ARBA" id="ARBA00049877"/>
    </source>
</evidence>
<protein>
    <recommendedName>
        <fullName evidence="3">hydroxymethylglutaryl-CoA lyase</fullName>
        <ecNumber evidence="3">4.1.3.4</ecNumber>
    </recommendedName>
</protein>
<dbReference type="Pfam" id="PF00682">
    <property type="entry name" value="HMGL-like"/>
    <property type="match status" value="1"/>
</dbReference>
<dbReference type="GO" id="GO:0046872">
    <property type="term" value="F:metal ion binding"/>
    <property type="evidence" value="ECO:0007669"/>
    <property type="project" value="UniProtKB-KW"/>
</dbReference>
<evidence type="ECO:0000313" key="8">
    <source>
        <dbReference type="EMBL" id="KAK0725458.1"/>
    </source>
</evidence>
<evidence type="ECO:0000256" key="4">
    <source>
        <dbReference type="ARBA" id="ARBA00022723"/>
    </source>
</evidence>
<dbReference type="EC" id="4.1.3.4" evidence="3"/>